<dbReference type="InterPro" id="IPR023614">
    <property type="entry name" value="Porin_dom_sf"/>
</dbReference>
<dbReference type="InterPro" id="IPR010870">
    <property type="entry name" value="Porin_O/P"/>
</dbReference>
<evidence type="ECO:0008006" key="3">
    <source>
        <dbReference type="Google" id="ProtNLM"/>
    </source>
</evidence>
<evidence type="ECO:0000313" key="1">
    <source>
        <dbReference type="EMBL" id="PEN08740.1"/>
    </source>
</evidence>
<dbReference type="EMBL" id="PDEP01000002">
    <property type="protein sequence ID" value="PEN08740.1"/>
    <property type="molecule type" value="Genomic_DNA"/>
</dbReference>
<dbReference type="Pfam" id="PF07396">
    <property type="entry name" value="Porin_O_P"/>
    <property type="match status" value="1"/>
</dbReference>
<organism evidence="1 2">
    <name type="scientific">Longimonas halophila</name>
    <dbReference type="NCBI Taxonomy" id="1469170"/>
    <lineage>
        <taxon>Bacteria</taxon>
        <taxon>Pseudomonadati</taxon>
        <taxon>Rhodothermota</taxon>
        <taxon>Rhodothermia</taxon>
        <taxon>Rhodothermales</taxon>
        <taxon>Salisaetaceae</taxon>
        <taxon>Longimonas</taxon>
    </lineage>
</organism>
<comment type="caution">
    <text evidence="1">The sequence shown here is derived from an EMBL/GenBank/DDBJ whole genome shotgun (WGS) entry which is preliminary data.</text>
</comment>
<evidence type="ECO:0000313" key="2">
    <source>
        <dbReference type="Proteomes" id="UP000221024"/>
    </source>
</evidence>
<gene>
    <name evidence="1" type="ORF">CRI93_03000</name>
</gene>
<reference evidence="1 2" key="1">
    <citation type="submission" date="2017-10" db="EMBL/GenBank/DDBJ databases">
        <title>Draft genome of Longimonas halophila.</title>
        <authorList>
            <person name="Goh K.M."/>
            <person name="Shamsir M.S."/>
            <person name="Lim S.W."/>
        </authorList>
    </citation>
    <scope>NUCLEOTIDE SEQUENCE [LARGE SCALE GENOMIC DNA]</scope>
    <source>
        <strain evidence="1 2">KCTC 42399</strain>
    </source>
</reference>
<proteinExistence type="predicted"/>
<sequence length="354" mass="37618">MRMQNALSGDQSVSSVISQVATYRALILSGAVLSSLLLLLGMPVSVEAQSAPDSTHVPTIGVLVQASAHAESHPTLYTDGFGVDRARFAVSGAPVDGVSYELEGDFVDDLIVTDAHVDLQLHPRWMLRGGQFRPAFSYGQLVSSSATPFVLRARSVRALGVSRTPGAAVSYQSRSAWRVQAGVFNGARLGAESERLDPPAQSTAEEQLLYVGRLAWTPEWDAGRAAVGAGVAHDPAGAAAQNGPSTRYSGNVHIWHRAVGLTIEALTRTEAAPGTIETGAYATGTYQVASAHTLRARTDWVRYNGPAPQAPTQLGVGYTYQPTSYLRVETDAVAPIDDSTVQPVVLRTQVQVHF</sequence>
<protein>
    <recommendedName>
        <fullName evidence="3">Porin</fullName>
    </recommendedName>
</protein>
<dbReference type="Gene3D" id="2.40.160.10">
    <property type="entry name" value="Porin"/>
    <property type="match status" value="1"/>
</dbReference>
<keyword evidence="2" id="KW-1185">Reference proteome</keyword>
<dbReference type="Proteomes" id="UP000221024">
    <property type="component" value="Unassembled WGS sequence"/>
</dbReference>
<dbReference type="SUPFAM" id="SSF56935">
    <property type="entry name" value="Porins"/>
    <property type="match status" value="1"/>
</dbReference>
<accession>A0A2H3NP60</accession>
<name>A0A2H3NP60_9BACT</name>
<dbReference type="AlphaFoldDB" id="A0A2H3NP60"/>
<dbReference type="OrthoDB" id="9807854at2"/>